<dbReference type="OrthoDB" id="1649278at2"/>
<protein>
    <submittedName>
        <fullName evidence="2">Sporulation protein YunB</fullName>
    </submittedName>
</protein>
<sequence>MLWKRHSGEIVHTSLLLGIYMKKRREGSCLFRTRRKFFRKGPLPFRYVFIISFILFVFMTVQGLWVVEKGIKPTLIEIARTETNRIATLAINQAINQKIVEEVDNYQETLITEVKDDQGKVVLVQINQRAVSQVLAQSTDKVQKFLKSVEDGKIDYWAEQNGVDLKVDEDTPVNTGIIHYIPIGQAFNNTLLANFGPKVPVRFTAIGEVKSDIKHKIEPVGINNIWVDIRVHIEVNVKIVIPFASDSDVVTTDIPVIATIIKGDVPNFYNNGSGEGAPNPSIDMKDME</sequence>
<organism evidence="2 3">
    <name type="scientific">Guptibacillus hwajinpoensis</name>
    <dbReference type="NCBI Taxonomy" id="208199"/>
    <lineage>
        <taxon>Bacteria</taxon>
        <taxon>Bacillati</taxon>
        <taxon>Bacillota</taxon>
        <taxon>Bacilli</taxon>
        <taxon>Bacillales</taxon>
        <taxon>Guptibacillaceae</taxon>
        <taxon>Guptibacillus</taxon>
    </lineage>
</organism>
<dbReference type="EMBL" id="SWFM01000004">
    <property type="protein sequence ID" value="TKD69309.1"/>
    <property type="molecule type" value="Genomic_DNA"/>
</dbReference>
<proteinExistence type="predicted"/>
<comment type="caution">
    <text evidence="2">The sequence shown here is derived from an EMBL/GenBank/DDBJ whole genome shotgun (WGS) entry which is preliminary data.</text>
</comment>
<reference evidence="2 3" key="1">
    <citation type="submission" date="2019-04" db="EMBL/GenBank/DDBJ databases">
        <title>Genome sequence of Bacillus hwajinpoensis strain Y2.</title>
        <authorList>
            <person name="Fair J.L."/>
            <person name="Maclea K.S."/>
        </authorList>
    </citation>
    <scope>NUCLEOTIDE SEQUENCE [LARGE SCALE GENOMIC DNA]</scope>
    <source>
        <strain evidence="2 3">Y2</strain>
    </source>
</reference>
<gene>
    <name evidence="2" type="primary">yunB</name>
    <name evidence="2" type="ORF">FBF83_15030</name>
</gene>
<evidence type="ECO:0000256" key="1">
    <source>
        <dbReference type="SAM" id="Phobius"/>
    </source>
</evidence>
<keyword evidence="1" id="KW-0472">Membrane</keyword>
<feature type="transmembrane region" description="Helical" evidence="1">
    <location>
        <begin position="44"/>
        <end position="67"/>
    </location>
</feature>
<keyword evidence="1" id="KW-1133">Transmembrane helix</keyword>
<dbReference type="AlphaFoldDB" id="A0A4U1MDN3"/>
<dbReference type="InterPro" id="IPR014197">
    <property type="entry name" value="Sporulation_prot_YunB"/>
</dbReference>
<dbReference type="Pfam" id="PF09560">
    <property type="entry name" value="Spore_YunB"/>
    <property type="match status" value="1"/>
</dbReference>
<dbReference type="NCBIfam" id="TIGR02832">
    <property type="entry name" value="spo_yunB"/>
    <property type="match status" value="1"/>
</dbReference>
<dbReference type="PIRSF" id="PIRSF021383">
    <property type="entry name" value="YunB"/>
    <property type="match status" value="1"/>
</dbReference>
<evidence type="ECO:0000313" key="2">
    <source>
        <dbReference type="EMBL" id="TKD69309.1"/>
    </source>
</evidence>
<dbReference type="Proteomes" id="UP000310541">
    <property type="component" value="Unassembled WGS sequence"/>
</dbReference>
<keyword evidence="1" id="KW-0812">Transmembrane</keyword>
<accession>A0A4U1MDN3</accession>
<name>A0A4U1MDN3_9BACL</name>
<evidence type="ECO:0000313" key="3">
    <source>
        <dbReference type="Proteomes" id="UP000310541"/>
    </source>
</evidence>